<gene>
    <name evidence="2" type="ORF">F444_23156</name>
</gene>
<reference evidence="2 3" key="1">
    <citation type="submission" date="2013-11" db="EMBL/GenBank/DDBJ databases">
        <title>The Genome Sequence of Phytophthora parasitica P1976.</title>
        <authorList>
            <consortium name="The Broad Institute Genomics Platform"/>
            <person name="Russ C."/>
            <person name="Tyler B."/>
            <person name="Panabieres F."/>
            <person name="Shan W."/>
            <person name="Tripathy S."/>
            <person name="Grunwald N."/>
            <person name="Machado M."/>
            <person name="Johnson C.S."/>
            <person name="Walker B."/>
            <person name="Young S."/>
            <person name="Zeng Q."/>
            <person name="Gargeya S."/>
            <person name="Fitzgerald M."/>
            <person name="Haas B."/>
            <person name="Abouelleil A."/>
            <person name="Allen A.W."/>
            <person name="Alvarado L."/>
            <person name="Arachchi H.M."/>
            <person name="Berlin A.M."/>
            <person name="Chapman S.B."/>
            <person name="Gainer-Dewar J."/>
            <person name="Goldberg J."/>
            <person name="Griggs A."/>
            <person name="Gujja S."/>
            <person name="Hansen M."/>
            <person name="Howarth C."/>
            <person name="Imamovic A."/>
            <person name="Ireland A."/>
            <person name="Larimer J."/>
            <person name="McCowan C."/>
            <person name="Murphy C."/>
            <person name="Pearson M."/>
            <person name="Poon T.W."/>
            <person name="Priest M."/>
            <person name="Roberts A."/>
            <person name="Saif S."/>
            <person name="Shea T."/>
            <person name="Sisk P."/>
            <person name="Sykes S."/>
            <person name="Wortman J."/>
            <person name="Nusbaum C."/>
            <person name="Birren B."/>
        </authorList>
    </citation>
    <scope>NUCLEOTIDE SEQUENCE [LARGE SCALE GENOMIC DNA]</scope>
    <source>
        <strain evidence="2 3">P1976</strain>
    </source>
</reference>
<feature type="compositionally biased region" description="Acidic residues" evidence="1">
    <location>
        <begin position="106"/>
        <end position="120"/>
    </location>
</feature>
<evidence type="ECO:0000313" key="2">
    <source>
        <dbReference type="EMBL" id="ETO58469.1"/>
    </source>
</evidence>
<evidence type="ECO:0000256" key="1">
    <source>
        <dbReference type="SAM" id="MobiDB-lite"/>
    </source>
</evidence>
<evidence type="ECO:0000313" key="3">
    <source>
        <dbReference type="Proteomes" id="UP000028582"/>
    </source>
</evidence>
<organism evidence="2 3">
    <name type="scientific">Phytophthora nicotianae P1976</name>
    <dbReference type="NCBI Taxonomy" id="1317066"/>
    <lineage>
        <taxon>Eukaryota</taxon>
        <taxon>Sar</taxon>
        <taxon>Stramenopiles</taxon>
        <taxon>Oomycota</taxon>
        <taxon>Peronosporomycetes</taxon>
        <taxon>Peronosporales</taxon>
        <taxon>Peronosporaceae</taxon>
        <taxon>Phytophthora</taxon>
    </lineage>
</organism>
<sequence>MRQVPSGPPPVFVNWKQQMLLATDQIGIRNVTLPPNDVWRMVRDQFLDDDRTLNDAFSVAHPDVTQFISVIEAQSRECVRLINDISNRRATAPAHAPAQPAPAFDSDSDFEVDSDSDLDVSDPGSEASDGASVASRSPEY</sequence>
<proteinExistence type="predicted"/>
<feature type="compositionally biased region" description="Low complexity" evidence="1">
    <location>
        <begin position="90"/>
        <end position="105"/>
    </location>
</feature>
<dbReference type="EMBL" id="ANJA01005186">
    <property type="protein sequence ID" value="ETO58469.1"/>
    <property type="molecule type" value="Genomic_DNA"/>
</dbReference>
<protein>
    <submittedName>
        <fullName evidence="2">Uncharacterized protein</fullName>
    </submittedName>
</protein>
<dbReference type="AlphaFoldDB" id="A0A080YVQ8"/>
<accession>A0A080YVQ8</accession>
<dbReference type="Proteomes" id="UP000028582">
    <property type="component" value="Unassembled WGS sequence"/>
</dbReference>
<feature type="region of interest" description="Disordered" evidence="1">
    <location>
        <begin position="90"/>
        <end position="140"/>
    </location>
</feature>
<comment type="caution">
    <text evidence="2">The sequence shown here is derived from an EMBL/GenBank/DDBJ whole genome shotgun (WGS) entry which is preliminary data.</text>
</comment>
<name>A0A080YVQ8_PHYNI</name>